<dbReference type="Pfam" id="PF13649">
    <property type="entry name" value="Methyltransf_25"/>
    <property type="match status" value="1"/>
</dbReference>
<evidence type="ECO:0000259" key="2">
    <source>
        <dbReference type="Pfam" id="PF13649"/>
    </source>
</evidence>
<organism evidence="3 4">
    <name type="scientific">Virgibacillus pantothenticus</name>
    <dbReference type="NCBI Taxonomy" id="1473"/>
    <lineage>
        <taxon>Bacteria</taxon>
        <taxon>Bacillati</taxon>
        <taxon>Bacillota</taxon>
        <taxon>Bacilli</taxon>
        <taxon>Bacillales</taxon>
        <taxon>Bacillaceae</taxon>
        <taxon>Virgibacillus</taxon>
    </lineage>
</organism>
<dbReference type="InterPro" id="IPR029063">
    <property type="entry name" value="SAM-dependent_MTases_sf"/>
</dbReference>
<comment type="caution">
    <text evidence="3">The sequence shown here is derived from an EMBL/GenBank/DDBJ whole genome shotgun (WGS) entry which is preliminary data.</text>
</comment>
<dbReference type="Proteomes" id="UP000036780">
    <property type="component" value="Unassembled WGS sequence"/>
</dbReference>
<dbReference type="CDD" id="cd02440">
    <property type="entry name" value="AdoMet_MTases"/>
    <property type="match status" value="1"/>
</dbReference>
<dbReference type="SUPFAM" id="SSF53335">
    <property type="entry name" value="S-adenosyl-L-methionine-dependent methyltransferases"/>
    <property type="match status" value="1"/>
</dbReference>
<dbReference type="AlphaFoldDB" id="A0A0L0QR34"/>
<feature type="domain" description="Methyltransferase" evidence="2">
    <location>
        <begin position="49"/>
        <end position="138"/>
    </location>
</feature>
<sequence>MGKEFLSVFDEWSTSYDETVHCEKNEYSQYFYKYDEILNLVADKAFGNVLEFGVGTGNLTLKLIDRKLQVIGVDPSRAMREIAKEKIPDIQVFDGDFDSYPDLKDIDCIVSSFAFHHLNNKDKSISASKFLTTLNTKGKILFADVVFENVESYELAVEEAKGKGHNNVYRDLTQEYYCTIPELEEIFASNGFKVEFTKCNSYVWIMEAQK</sequence>
<dbReference type="InterPro" id="IPR041698">
    <property type="entry name" value="Methyltransf_25"/>
</dbReference>
<gene>
    <name evidence="3" type="ORF">AFK71_20230</name>
</gene>
<keyword evidence="4" id="KW-1185">Reference proteome</keyword>
<dbReference type="EMBL" id="LGTO01000007">
    <property type="protein sequence ID" value="KNE20673.1"/>
    <property type="molecule type" value="Genomic_DNA"/>
</dbReference>
<accession>A0A0L0QR34</accession>
<reference evidence="4" key="1">
    <citation type="submission" date="2015-07" db="EMBL/GenBank/DDBJ databases">
        <title>Fjat-10053 dsm26.</title>
        <authorList>
            <person name="Liu B."/>
            <person name="Wang J."/>
            <person name="Zhu Y."/>
            <person name="Liu G."/>
            <person name="Chen Q."/>
            <person name="Chen Z."/>
            <person name="Lan J."/>
            <person name="Che J."/>
            <person name="Ge C."/>
            <person name="Shi H."/>
            <person name="Pan Z."/>
            <person name="Liu X."/>
        </authorList>
    </citation>
    <scope>NUCLEOTIDE SEQUENCE [LARGE SCALE GENOMIC DNA]</scope>
    <source>
        <strain evidence="4">DSM 26</strain>
    </source>
</reference>
<evidence type="ECO:0000256" key="1">
    <source>
        <dbReference type="ARBA" id="ARBA00022679"/>
    </source>
</evidence>
<keyword evidence="1" id="KW-0808">Transferase</keyword>
<dbReference type="GO" id="GO:0016740">
    <property type="term" value="F:transferase activity"/>
    <property type="evidence" value="ECO:0007669"/>
    <property type="project" value="UniProtKB-KW"/>
</dbReference>
<dbReference type="Gene3D" id="3.40.50.150">
    <property type="entry name" value="Vaccinia Virus protein VP39"/>
    <property type="match status" value="1"/>
</dbReference>
<protein>
    <recommendedName>
        <fullName evidence="2">Methyltransferase domain-containing protein</fullName>
    </recommendedName>
</protein>
<dbReference type="PATRIC" id="fig|1473.5.peg.2799"/>
<proteinExistence type="predicted"/>
<dbReference type="GeneID" id="66870118"/>
<dbReference type="RefSeq" id="WP_050353253.1">
    <property type="nucleotide sequence ID" value="NZ_BOSN01000009.1"/>
</dbReference>
<dbReference type="OrthoDB" id="465705at2"/>
<evidence type="ECO:0000313" key="4">
    <source>
        <dbReference type="Proteomes" id="UP000036780"/>
    </source>
</evidence>
<dbReference type="PANTHER" id="PTHR43861">
    <property type="entry name" value="TRANS-ACONITATE 2-METHYLTRANSFERASE-RELATED"/>
    <property type="match status" value="1"/>
</dbReference>
<evidence type="ECO:0000313" key="3">
    <source>
        <dbReference type="EMBL" id="KNE20673.1"/>
    </source>
</evidence>
<name>A0A0L0QR34_VIRPA</name>